<dbReference type="AlphaFoldDB" id="A0A1R4HGD1"/>
<evidence type="ECO:0000313" key="2">
    <source>
        <dbReference type="Proteomes" id="UP000195667"/>
    </source>
</evidence>
<dbReference type="Proteomes" id="UP000195667">
    <property type="component" value="Unassembled WGS sequence"/>
</dbReference>
<keyword evidence="2" id="KW-1185">Reference proteome</keyword>
<reference evidence="2" key="1">
    <citation type="submission" date="2017-02" db="EMBL/GenBank/DDBJ databases">
        <authorList>
            <person name="Daims H."/>
        </authorList>
    </citation>
    <scope>NUCLEOTIDE SEQUENCE [LARGE SCALE GENOMIC DNA]</scope>
</reference>
<name>A0A1R4HGD1_9GAMM</name>
<accession>A0A1R4HGD1</accession>
<dbReference type="EMBL" id="FUKI01000141">
    <property type="protein sequence ID" value="SJM95061.1"/>
    <property type="molecule type" value="Genomic_DNA"/>
</dbReference>
<gene>
    <name evidence="1" type="ORF">CRENPOLYSF1_630009</name>
</gene>
<proteinExistence type="predicted"/>
<sequence length="45" mass="5076">MRYPWMNPTRPFKSILPLGPGYEKALGYIPAAPCVDDSDNPVWPN</sequence>
<evidence type="ECO:0000313" key="1">
    <source>
        <dbReference type="EMBL" id="SJM95061.1"/>
    </source>
</evidence>
<protein>
    <submittedName>
        <fullName evidence="1">Uncharacterized protein</fullName>
    </submittedName>
</protein>
<organism evidence="1 2">
    <name type="scientific">Crenothrix polyspora</name>
    <dbReference type="NCBI Taxonomy" id="360316"/>
    <lineage>
        <taxon>Bacteria</taxon>
        <taxon>Pseudomonadati</taxon>
        <taxon>Pseudomonadota</taxon>
        <taxon>Gammaproteobacteria</taxon>
        <taxon>Methylococcales</taxon>
        <taxon>Crenotrichaceae</taxon>
        <taxon>Crenothrix</taxon>
    </lineage>
</organism>